<feature type="domain" description="Prohead serine protease" evidence="5">
    <location>
        <begin position="32"/>
        <end position="166"/>
    </location>
</feature>
<dbReference type="InterPro" id="IPR054613">
    <property type="entry name" value="Peptidase_S78_dom"/>
</dbReference>
<keyword evidence="3" id="KW-0378">Hydrolase</keyword>
<evidence type="ECO:0000256" key="1">
    <source>
        <dbReference type="ARBA" id="ARBA00022612"/>
    </source>
</evidence>
<feature type="region of interest" description="Disordered" evidence="4">
    <location>
        <begin position="185"/>
        <end position="207"/>
    </location>
</feature>
<reference evidence="6 7" key="1">
    <citation type="submission" date="2021-06" db="EMBL/GenBank/DDBJ databases">
        <authorList>
            <person name="Grouzdev D.S."/>
            <person name="Koziaeva V."/>
        </authorList>
    </citation>
    <scope>NUCLEOTIDE SEQUENCE [LARGE SCALE GENOMIC DNA]</scope>
    <source>
        <strain evidence="6 7">22</strain>
    </source>
</reference>
<organism evidence="6 7">
    <name type="scientific">Prosthecodimorpha staleyi</name>
    <dbReference type="NCBI Taxonomy" id="2840188"/>
    <lineage>
        <taxon>Bacteria</taxon>
        <taxon>Pseudomonadati</taxon>
        <taxon>Pseudomonadota</taxon>
        <taxon>Alphaproteobacteria</taxon>
        <taxon>Hyphomicrobiales</taxon>
        <taxon>Ancalomicrobiaceae</taxon>
        <taxon>Prosthecodimorpha</taxon>
    </lineage>
</organism>
<evidence type="ECO:0000259" key="5">
    <source>
        <dbReference type="Pfam" id="PF04586"/>
    </source>
</evidence>
<sequence length="207" mass="22017">MSGRPPDMAGLAAAPEVKRAVAPLADLDPDGSFAGYASLFGAVDLAGDQVERGAFAASIARRGAGGIKMLWHHDPAEPIGRWLSIEEDDRGLLVKGRLLGEIGRAREALALMRAGVLDGLSIGFRTVKAVREPRSARRRLIEIDLWEISLVTFPMLPDARVSAVKTAAPPHGLRLARTIRAAARSLGPAPKSAPKPAPWPSNPTSMR</sequence>
<dbReference type="SUPFAM" id="SSF50789">
    <property type="entry name" value="Herpes virus serine proteinase, assemblin"/>
    <property type="match status" value="1"/>
</dbReference>
<evidence type="ECO:0000256" key="3">
    <source>
        <dbReference type="ARBA" id="ARBA00022801"/>
    </source>
</evidence>
<feature type="compositionally biased region" description="Pro residues" evidence="4">
    <location>
        <begin position="191"/>
        <end position="201"/>
    </location>
</feature>
<evidence type="ECO:0000256" key="2">
    <source>
        <dbReference type="ARBA" id="ARBA00022670"/>
    </source>
</evidence>
<evidence type="ECO:0000313" key="6">
    <source>
        <dbReference type="EMBL" id="MBT9289131.1"/>
    </source>
</evidence>
<gene>
    <name evidence="6" type="ORF">KL771_06695</name>
</gene>
<keyword evidence="2 6" id="KW-0645">Protease</keyword>
<evidence type="ECO:0000313" key="7">
    <source>
        <dbReference type="Proteomes" id="UP000766595"/>
    </source>
</evidence>
<dbReference type="NCBIfam" id="TIGR01543">
    <property type="entry name" value="proheadase_HK97"/>
    <property type="match status" value="1"/>
</dbReference>
<dbReference type="InterPro" id="IPR006433">
    <property type="entry name" value="Prohead_protease"/>
</dbReference>
<dbReference type="GO" id="GO:0006508">
    <property type="term" value="P:proteolysis"/>
    <property type="evidence" value="ECO:0007669"/>
    <property type="project" value="UniProtKB-KW"/>
</dbReference>
<proteinExistence type="predicted"/>
<dbReference type="Pfam" id="PF04586">
    <property type="entry name" value="Peptidase_S78"/>
    <property type="match status" value="1"/>
</dbReference>
<dbReference type="AlphaFoldDB" id="A0A947GCF4"/>
<dbReference type="EMBL" id="JAHHZF010000003">
    <property type="protein sequence ID" value="MBT9289131.1"/>
    <property type="molecule type" value="Genomic_DNA"/>
</dbReference>
<keyword evidence="1" id="KW-1188">Viral release from host cell</keyword>
<protein>
    <submittedName>
        <fullName evidence="6">HK97 family phage prohead protease</fullName>
    </submittedName>
</protein>
<keyword evidence="7" id="KW-1185">Reference proteome</keyword>
<dbReference type="GO" id="GO:0008233">
    <property type="term" value="F:peptidase activity"/>
    <property type="evidence" value="ECO:0007669"/>
    <property type="project" value="UniProtKB-KW"/>
</dbReference>
<name>A0A947GCF4_9HYPH</name>
<comment type="caution">
    <text evidence="6">The sequence shown here is derived from an EMBL/GenBank/DDBJ whole genome shotgun (WGS) entry which is preliminary data.</text>
</comment>
<evidence type="ECO:0000256" key="4">
    <source>
        <dbReference type="SAM" id="MobiDB-lite"/>
    </source>
</evidence>
<accession>A0A947GCF4</accession>
<dbReference type="Proteomes" id="UP000766595">
    <property type="component" value="Unassembled WGS sequence"/>
</dbReference>